<sequence length="90" mass="9800">MRLDYAVLVSVVPAVCVGELVHQRWYSEPVGHPGLQDDGPRDQVVAPRNPAGMRFTQSTMMPCSAASSSRASIVGRLMSRHVSPAIRHDC</sequence>
<reference evidence="1 2" key="1">
    <citation type="submission" date="2017-10" db="EMBL/GenBank/DDBJ databases">
        <title>Draft genome sequence of cellulolytic Actinomyces sp CtC72 isolated from cattle rumen fluid.</title>
        <authorList>
            <person name="Joshi A.J."/>
            <person name="Vasudevan G."/>
            <person name="Lanjekar V.B."/>
            <person name="Hivarkar S."/>
            <person name="Engineer A."/>
            <person name="Pore S.D."/>
            <person name="Dhakephalkar P.K."/>
            <person name="Dagar S."/>
        </authorList>
    </citation>
    <scope>NUCLEOTIDE SEQUENCE [LARGE SCALE GENOMIC DNA]</scope>
    <source>
        <strain evidence="2">CtC72</strain>
    </source>
</reference>
<comment type="caution">
    <text evidence="1">The sequence shown here is derived from an EMBL/GenBank/DDBJ whole genome shotgun (WGS) entry which is preliminary data.</text>
</comment>
<evidence type="ECO:0008006" key="3">
    <source>
        <dbReference type="Google" id="ProtNLM"/>
    </source>
</evidence>
<organism evidence="1 2">
    <name type="scientific">Actinomyces ruminis</name>
    <dbReference type="NCBI Taxonomy" id="1937003"/>
    <lineage>
        <taxon>Bacteria</taxon>
        <taxon>Bacillati</taxon>
        <taxon>Actinomycetota</taxon>
        <taxon>Actinomycetes</taxon>
        <taxon>Actinomycetales</taxon>
        <taxon>Actinomycetaceae</taxon>
        <taxon>Actinomyces</taxon>
    </lineage>
</organism>
<dbReference type="EMBL" id="MTPX02000042">
    <property type="protein sequence ID" value="PHP52565.1"/>
    <property type="molecule type" value="Genomic_DNA"/>
</dbReference>
<name>A0ABX4MAU8_9ACTO</name>
<proteinExistence type="predicted"/>
<evidence type="ECO:0000313" key="1">
    <source>
        <dbReference type="EMBL" id="PHP52565.1"/>
    </source>
</evidence>
<accession>A0ABX4MAU8</accession>
<keyword evidence="2" id="KW-1185">Reference proteome</keyword>
<evidence type="ECO:0000313" key="2">
    <source>
        <dbReference type="Proteomes" id="UP000194577"/>
    </source>
</evidence>
<dbReference type="Proteomes" id="UP000194577">
    <property type="component" value="Unassembled WGS sequence"/>
</dbReference>
<protein>
    <recommendedName>
        <fullName evidence="3">Secreted protein</fullName>
    </recommendedName>
</protein>
<gene>
    <name evidence="1" type="ORF">BW737_008765</name>
</gene>